<organism evidence="1 2">
    <name type="scientific">Jimgerdemannia flammicorona</name>
    <dbReference type="NCBI Taxonomy" id="994334"/>
    <lineage>
        <taxon>Eukaryota</taxon>
        <taxon>Fungi</taxon>
        <taxon>Fungi incertae sedis</taxon>
        <taxon>Mucoromycota</taxon>
        <taxon>Mucoromycotina</taxon>
        <taxon>Endogonomycetes</taxon>
        <taxon>Endogonales</taxon>
        <taxon>Endogonaceae</taxon>
        <taxon>Jimgerdemannia</taxon>
    </lineage>
</organism>
<evidence type="ECO:0000313" key="2">
    <source>
        <dbReference type="Proteomes" id="UP000274822"/>
    </source>
</evidence>
<sequence length="125" mass="14189">MVCFINFISVVGSCVRCSKNISTITATCTKTTRSSPSTSLVFYRILSQRIHRLRKKVPYGARELRAQPQATGLLGETYFGRIVKRSLAERRTYGLGLVWKDENARPAQPSITLLEDYMPCVSLRW</sequence>
<gene>
    <name evidence="1" type="ORF">BC938DRAFT_482812</name>
</gene>
<dbReference type="AlphaFoldDB" id="A0A433QD99"/>
<proteinExistence type="predicted"/>
<reference evidence="1 2" key="1">
    <citation type="journal article" date="2018" name="New Phytol.">
        <title>Phylogenomics of Endogonaceae and evolution of mycorrhizas within Mucoromycota.</title>
        <authorList>
            <person name="Chang Y."/>
            <person name="Desiro A."/>
            <person name="Na H."/>
            <person name="Sandor L."/>
            <person name="Lipzen A."/>
            <person name="Clum A."/>
            <person name="Barry K."/>
            <person name="Grigoriev I.V."/>
            <person name="Martin F.M."/>
            <person name="Stajich J.E."/>
            <person name="Smith M.E."/>
            <person name="Bonito G."/>
            <person name="Spatafora J.W."/>
        </authorList>
    </citation>
    <scope>NUCLEOTIDE SEQUENCE [LARGE SCALE GENOMIC DNA]</scope>
    <source>
        <strain evidence="1 2">AD002</strain>
    </source>
</reference>
<dbReference type="EMBL" id="RBNJ01007868">
    <property type="protein sequence ID" value="RUS27737.1"/>
    <property type="molecule type" value="Genomic_DNA"/>
</dbReference>
<dbReference type="Proteomes" id="UP000274822">
    <property type="component" value="Unassembled WGS sequence"/>
</dbReference>
<name>A0A433QD99_9FUNG</name>
<evidence type="ECO:0000313" key="1">
    <source>
        <dbReference type="EMBL" id="RUS27737.1"/>
    </source>
</evidence>
<accession>A0A433QD99</accession>
<comment type="caution">
    <text evidence="1">The sequence shown here is derived from an EMBL/GenBank/DDBJ whole genome shotgun (WGS) entry which is preliminary data.</text>
</comment>
<protein>
    <submittedName>
        <fullName evidence="1">Uncharacterized protein</fullName>
    </submittedName>
</protein>
<keyword evidence="2" id="KW-1185">Reference proteome</keyword>